<proteinExistence type="predicted"/>
<protein>
    <submittedName>
        <fullName evidence="1">Uncharacterized protein</fullName>
    </submittedName>
</protein>
<dbReference type="OrthoDB" id="4828447at2"/>
<dbReference type="Proteomes" id="UP000219612">
    <property type="component" value="Unassembled WGS sequence"/>
</dbReference>
<gene>
    <name evidence="1" type="ORF">SAMN05421748_105295</name>
</gene>
<dbReference type="RefSeq" id="WP_097320633.1">
    <property type="nucleotide sequence ID" value="NZ_OBDY01000005.1"/>
</dbReference>
<reference evidence="1 2" key="1">
    <citation type="submission" date="2017-09" db="EMBL/GenBank/DDBJ databases">
        <authorList>
            <person name="Ehlers B."/>
            <person name="Leendertz F.H."/>
        </authorList>
    </citation>
    <scope>NUCLEOTIDE SEQUENCE [LARGE SCALE GENOMIC DNA]</scope>
    <source>
        <strain evidence="1 2">CGMCC 4.6857</strain>
    </source>
</reference>
<accession>A0A285HW42</accession>
<evidence type="ECO:0000313" key="2">
    <source>
        <dbReference type="Proteomes" id="UP000219612"/>
    </source>
</evidence>
<evidence type="ECO:0000313" key="1">
    <source>
        <dbReference type="EMBL" id="SNY39016.1"/>
    </source>
</evidence>
<organism evidence="1 2">
    <name type="scientific">Paractinoplanes atraurantiacus</name>
    <dbReference type="NCBI Taxonomy" id="1036182"/>
    <lineage>
        <taxon>Bacteria</taxon>
        <taxon>Bacillati</taxon>
        <taxon>Actinomycetota</taxon>
        <taxon>Actinomycetes</taxon>
        <taxon>Micromonosporales</taxon>
        <taxon>Micromonosporaceae</taxon>
        <taxon>Paractinoplanes</taxon>
    </lineage>
</organism>
<dbReference type="AlphaFoldDB" id="A0A285HW42"/>
<keyword evidence="2" id="KW-1185">Reference proteome</keyword>
<name>A0A285HW42_9ACTN</name>
<sequence>MTAAVVVVAGVGAVVLRESAPPSSSTADQPFYPTTAELEASAEAIVRGTVTATRDKAGETVATVAVNRVATGIPQAGSSIRIIFSAAGPEQAGGLHEGGDHVLLLQARDATSWNLVNTTQGYYTVEQRRLVPTADNPVELSPPVLATLGLS</sequence>
<dbReference type="EMBL" id="OBDY01000005">
    <property type="protein sequence ID" value="SNY39016.1"/>
    <property type="molecule type" value="Genomic_DNA"/>
</dbReference>